<feature type="compositionally biased region" description="Basic and acidic residues" evidence="2">
    <location>
        <begin position="591"/>
        <end position="603"/>
    </location>
</feature>
<keyword evidence="3" id="KW-0472">Membrane</keyword>
<dbReference type="PANTHER" id="PTHR11102">
    <property type="entry name" value="SEL-1-LIKE PROTEIN"/>
    <property type="match status" value="1"/>
</dbReference>
<dbReference type="InterPro" id="IPR006597">
    <property type="entry name" value="Sel1-like"/>
</dbReference>
<protein>
    <submittedName>
        <fullName evidence="5">Bifunctional Tetratricopeptide-like helical domain superfamily/Sel1-like repeat</fullName>
    </submittedName>
</protein>
<feature type="region of interest" description="Disordered" evidence="2">
    <location>
        <begin position="584"/>
        <end position="603"/>
    </location>
</feature>
<dbReference type="AlphaFoldDB" id="A0AAD9UN87"/>
<evidence type="ECO:0000256" key="4">
    <source>
        <dbReference type="SAM" id="SignalP"/>
    </source>
</evidence>
<keyword evidence="6" id="KW-1185">Reference proteome</keyword>
<dbReference type="EMBL" id="JALLKP010000004">
    <property type="protein sequence ID" value="KAK2195565.1"/>
    <property type="molecule type" value="Genomic_DNA"/>
</dbReference>
<sequence>MEFLSSLLLFFSLSIADGALHSGFITQNLDDVIKEDEVERLKFETELIDNLRITEYGTFDFGAPEAYRDVRLCGVWIPRSIEVLLRLSLSPVLRQSPFNNISALQVTFLRHFNTFKQLSKIERNGATYNTIVDILSNNVPAINQAKELYQATKNWPTYLDNVAAYTNLWQNVANIFSVELNYIPVDIKRHYEQHPYYYYTSQDGETLMFKFRITLDLHKCKRLASLLGHWRMDNLPVSDDFIERLEYKLNSAQRHLYSRSDFYRISSKPLFSNLPTLDPQDSISRHKLILEDSKRVALATIKFMQVFLRNLLELCGIPAFSALRHGHWYYRNVPIASATLIQIRRIINQSRLDGKLAQRQVEITPEDKIRIEEVLYESSAKYNNYWGIKNDSIYNRHVELHFDTTETQAADLYFEPDRFIRTFLSLRGAEYDFTEVRDILHSIINATTPRRKMFNMYAQMSTIAKGPVDIVREQYAALSTDSQMMLRASARCLMAMFYLFGISDSKGNVNWPNGWPRNVKFALENITIGVGASCGLCNSLLGFLAAIGYPGVRGNLHSWEVNKNTGESIIYQMFAFGSHVPNTPIDPPGSRNEDPNARVTRANDGRDAFDGVLLSYLSGYYKHDDSAALAYAYYIYSGMGLPNRLLRSRGIQTGIERSPGSVGDRCLEAIPYAIEAARSAMRSRVDFVNFEGNDEYKSKKYAEFVKKLSLLGDTDGLRVMGDFYYVGHEAGGIEPNVSNALDYWQMAADRGDTASALTVANHFITQATEPGTDDRSHLLRIAERYLRMVLESGNNVAATTARYYLARYGLGEPRDPIAAARWLRESADRGDVNSQLLMAHAYTGIMPDIVPEEGKNIFLALEYYKRAAKTDNMVAKFNTAVLTLHGYNQSYTTALERCNASYQLFTQVGTMSLVPSMVRAIAARAQAGNDEVGKVLAHMYLSEMGNPKSHTIVAKHFAPASMPKPLNLCFPHDNAQHEVSSCHFWYARRSGHDPENGSPLFLAQALLSGNPWDPKQAVTWAYKASNDIRGKFLYGTMLEVGLGTKQDCQGAWNIYLALFNSKQRQERLLGLFCIFRMQLMAICRNVPWLYDFVKRAYSRYAPEDLTPCKRQSFEHVAIDKMVVAIITMAFAIILVFSIVVYWKM</sequence>
<dbReference type="InterPro" id="IPR011990">
    <property type="entry name" value="TPR-like_helical_dom_sf"/>
</dbReference>
<name>A0AAD9UN87_9APIC</name>
<evidence type="ECO:0000256" key="2">
    <source>
        <dbReference type="SAM" id="MobiDB-lite"/>
    </source>
</evidence>
<evidence type="ECO:0000256" key="1">
    <source>
        <dbReference type="ARBA" id="ARBA00038101"/>
    </source>
</evidence>
<reference evidence="5" key="1">
    <citation type="journal article" date="2023" name="Nat. Microbiol.">
        <title>Babesia duncani multi-omics identifies virulence factors and drug targets.</title>
        <authorList>
            <person name="Singh P."/>
            <person name="Lonardi S."/>
            <person name="Liang Q."/>
            <person name="Vydyam P."/>
            <person name="Khabirova E."/>
            <person name="Fang T."/>
            <person name="Gihaz S."/>
            <person name="Thekkiniath J."/>
            <person name="Munshi M."/>
            <person name="Abel S."/>
            <person name="Ciampossin L."/>
            <person name="Batugedara G."/>
            <person name="Gupta M."/>
            <person name="Lu X.M."/>
            <person name="Lenz T."/>
            <person name="Chakravarty S."/>
            <person name="Cornillot E."/>
            <person name="Hu Y."/>
            <person name="Ma W."/>
            <person name="Gonzalez L.M."/>
            <person name="Sanchez S."/>
            <person name="Estrada K."/>
            <person name="Sanchez-Flores A."/>
            <person name="Montero E."/>
            <person name="Harb O.S."/>
            <person name="Le Roch K.G."/>
            <person name="Mamoun C.B."/>
        </authorList>
    </citation>
    <scope>NUCLEOTIDE SEQUENCE</scope>
    <source>
        <strain evidence="5">WA1</strain>
    </source>
</reference>
<dbReference type="GeneID" id="94337539"/>
<gene>
    <name evidence="5" type="ORF">BdWA1_003242</name>
</gene>
<evidence type="ECO:0000313" key="5">
    <source>
        <dbReference type="EMBL" id="KAK2195565.1"/>
    </source>
</evidence>
<keyword evidence="3" id="KW-0812">Transmembrane</keyword>
<dbReference type="PANTHER" id="PTHR11102:SF160">
    <property type="entry name" value="ERAD-ASSOCIATED E3 UBIQUITIN-PROTEIN LIGASE COMPONENT HRD3"/>
    <property type="match status" value="1"/>
</dbReference>
<keyword evidence="3" id="KW-1133">Transmembrane helix</keyword>
<comment type="caution">
    <text evidence="5">The sequence shown here is derived from an EMBL/GenBank/DDBJ whole genome shotgun (WGS) entry which is preliminary data.</text>
</comment>
<feature type="chain" id="PRO_5042296502" evidence="4">
    <location>
        <begin position="19"/>
        <end position="1144"/>
    </location>
</feature>
<dbReference type="InterPro" id="IPR050767">
    <property type="entry name" value="Sel1_AlgK"/>
</dbReference>
<dbReference type="KEGG" id="bdw:94337539"/>
<dbReference type="Gene3D" id="1.25.40.10">
    <property type="entry name" value="Tetratricopeptide repeat domain"/>
    <property type="match status" value="1"/>
</dbReference>
<comment type="similarity">
    <text evidence="1">Belongs to the sel-1 family.</text>
</comment>
<evidence type="ECO:0000313" key="6">
    <source>
        <dbReference type="Proteomes" id="UP001214638"/>
    </source>
</evidence>
<proteinExistence type="inferred from homology"/>
<dbReference type="SUPFAM" id="SSF81901">
    <property type="entry name" value="HCP-like"/>
    <property type="match status" value="1"/>
</dbReference>
<feature type="signal peptide" evidence="4">
    <location>
        <begin position="1"/>
        <end position="18"/>
    </location>
</feature>
<accession>A0AAD9UN87</accession>
<dbReference type="SMART" id="SM00671">
    <property type="entry name" value="SEL1"/>
    <property type="match status" value="4"/>
</dbReference>
<dbReference type="Pfam" id="PF08238">
    <property type="entry name" value="Sel1"/>
    <property type="match status" value="4"/>
</dbReference>
<keyword evidence="4" id="KW-0732">Signal</keyword>
<organism evidence="5 6">
    <name type="scientific">Babesia duncani</name>
    <dbReference type="NCBI Taxonomy" id="323732"/>
    <lineage>
        <taxon>Eukaryota</taxon>
        <taxon>Sar</taxon>
        <taxon>Alveolata</taxon>
        <taxon>Apicomplexa</taxon>
        <taxon>Aconoidasida</taxon>
        <taxon>Piroplasmida</taxon>
        <taxon>Babesiidae</taxon>
        <taxon>Babesia</taxon>
    </lineage>
</organism>
<feature type="transmembrane region" description="Helical" evidence="3">
    <location>
        <begin position="1121"/>
        <end position="1142"/>
    </location>
</feature>
<evidence type="ECO:0000256" key="3">
    <source>
        <dbReference type="SAM" id="Phobius"/>
    </source>
</evidence>
<dbReference type="Proteomes" id="UP001214638">
    <property type="component" value="Unassembled WGS sequence"/>
</dbReference>
<dbReference type="RefSeq" id="XP_067802408.1">
    <property type="nucleotide sequence ID" value="XM_067948257.1"/>
</dbReference>